<proteinExistence type="predicted"/>
<dbReference type="EMBL" id="JACQPB010000022">
    <property type="protein sequence ID" value="MBI4210169.1"/>
    <property type="molecule type" value="Genomic_DNA"/>
</dbReference>
<protein>
    <submittedName>
        <fullName evidence="2">Uncharacterized protein</fullName>
    </submittedName>
</protein>
<comment type="caution">
    <text evidence="2">The sequence shown here is derived from an EMBL/GenBank/DDBJ whole genome shotgun (WGS) entry which is preliminary data.</text>
</comment>
<dbReference type="AlphaFoldDB" id="A0A8T3YPR9"/>
<evidence type="ECO:0000313" key="3">
    <source>
        <dbReference type="Proteomes" id="UP000732298"/>
    </source>
</evidence>
<feature type="region of interest" description="Disordered" evidence="1">
    <location>
        <begin position="114"/>
        <end position="134"/>
    </location>
</feature>
<evidence type="ECO:0000313" key="2">
    <source>
        <dbReference type="EMBL" id="MBI4210169.1"/>
    </source>
</evidence>
<dbReference type="Proteomes" id="UP000732298">
    <property type="component" value="Unassembled WGS sequence"/>
</dbReference>
<sequence>MGAPRRPLSRGAETRRWVTGVLARRNEVRGMYSLAKAAVGSAFPPGGSEWQAARARTKMLGDSMAKINYDLQAGLEHRKSWPEALRRLRSRPVAGLRLLRKKIGLEKLFGGISPAARAKERPNAGRGSRAKAAP</sequence>
<evidence type="ECO:0000256" key="1">
    <source>
        <dbReference type="SAM" id="MobiDB-lite"/>
    </source>
</evidence>
<reference evidence="2" key="1">
    <citation type="submission" date="2020-07" db="EMBL/GenBank/DDBJ databases">
        <title>Huge and variable diversity of episymbiotic CPR bacteria and DPANN archaea in groundwater ecosystems.</title>
        <authorList>
            <person name="He C.Y."/>
            <person name="Keren R."/>
            <person name="Whittaker M."/>
            <person name="Farag I.F."/>
            <person name="Doudna J."/>
            <person name="Cate J.H.D."/>
            <person name="Banfield J.F."/>
        </authorList>
    </citation>
    <scope>NUCLEOTIDE SEQUENCE</scope>
    <source>
        <strain evidence="2">NC_groundwater_1296_Ag_S-0.2um_52_80</strain>
    </source>
</reference>
<organism evidence="2 3">
    <name type="scientific">Candidatus Iainarchaeum sp</name>
    <dbReference type="NCBI Taxonomy" id="3101447"/>
    <lineage>
        <taxon>Archaea</taxon>
        <taxon>Candidatus Iainarchaeota</taxon>
        <taxon>Candidatus Iainarchaeia</taxon>
        <taxon>Candidatus Iainarchaeales</taxon>
        <taxon>Candidatus Iainarchaeaceae</taxon>
        <taxon>Candidatus Iainarchaeum</taxon>
    </lineage>
</organism>
<accession>A0A8T3YPR9</accession>
<name>A0A8T3YPR9_9ARCH</name>
<gene>
    <name evidence="2" type="ORF">HY544_01515</name>
</gene>